<sequence length="339" mass="37755">MTHRKLLIGTLCVGLWSAPAIAEAQTLRFAHWLPEQHALPSTGFKEWTESINEASDGTIDFQMFPAQQLGSAEDHFDMVANGIADIAWVNPGYSAGRFPISDLLQLPFVTSDTLNGAAAATEWYQQHADQEMDGVVMCLIHGHYPGTLHTKEEIRHPDQISGMTIRPANSSIASFVSELGGASVQVSAPETREALSRGVADAITFPSGSTILFGIDEITTYHIEFPMYSSWQALLINQNAYQQMSAEQQGVIDDHCTGEWATRITRGWEEMEREGHEQFRDSPDHTMIELSDEEMTAWREAAEPLREAWAERVRDAGHDPEQLRADLEERLAAVDALFE</sequence>
<feature type="chain" id="PRO_5011552416" evidence="2">
    <location>
        <begin position="23"/>
        <end position="339"/>
    </location>
</feature>
<dbReference type="CDD" id="cd13665">
    <property type="entry name" value="PBP2_TRAP_Dctp3_4"/>
    <property type="match status" value="1"/>
</dbReference>
<dbReference type="RefSeq" id="WP_089659355.1">
    <property type="nucleotide sequence ID" value="NZ_FNGH01000012.1"/>
</dbReference>
<dbReference type="GO" id="GO:0055085">
    <property type="term" value="P:transmembrane transport"/>
    <property type="evidence" value="ECO:0007669"/>
    <property type="project" value="InterPro"/>
</dbReference>
<feature type="signal peptide" evidence="2">
    <location>
        <begin position="1"/>
        <end position="22"/>
    </location>
</feature>
<dbReference type="PANTHER" id="PTHR33376">
    <property type="match status" value="1"/>
</dbReference>
<proteinExistence type="predicted"/>
<dbReference type="InterPro" id="IPR038404">
    <property type="entry name" value="TRAP_DctP_sf"/>
</dbReference>
<dbReference type="InterPro" id="IPR018389">
    <property type="entry name" value="DctP_fam"/>
</dbReference>
<organism evidence="3 4">
    <name type="scientific">Franzmannia pantelleriensis</name>
    <dbReference type="NCBI Taxonomy" id="48727"/>
    <lineage>
        <taxon>Bacteria</taxon>
        <taxon>Pseudomonadati</taxon>
        <taxon>Pseudomonadota</taxon>
        <taxon>Gammaproteobacteria</taxon>
        <taxon>Oceanospirillales</taxon>
        <taxon>Halomonadaceae</taxon>
        <taxon>Franzmannia</taxon>
    </lineage>
</organism>
<dbReference type="EMBL" id="FNGH01000012">
    <property type="protein sequence ID" value="SDM34746.1"/>
    <property type="molecule type" value="Genomic_DNA"/>
</dbReference>
<dbReference type="PANTHER" id="PTHR33376:SF15">
    <property type="entry name" value="BLL6794 PROTEIN"/>
    <property type="match status" value="1"/>
</dbReference>
<name>A0A1G9SGX9_9GAMM</name>
<evidence type="ECO:0000256" key="2">
    <source>
        <dbReference type="SAM" id="SignalP"/>
    </source>
</evidence>
<keyword evidence="1 2" id="KW-0732">Signal</keyword>
<dbReference type="NCBIfam" id="NF037995">
    <property type="entry name" value="TRAP_S1"/>
    <property type="match status" value="1"/>
</dbReference>
<evidence type="ECO:0000256" key="1">
    <source>
        <dbReference type="ARBA" id="ARBA00022729"/>
    </source>
</evidence>
<reference evidence="4" key="1">
    <citation type="submission" date="2016-10" db="EMBL/GenBank/DDBJ databases">
        <authorList>
            <person name="Varghese N."/>
            <person name="Submissions S."/>
        </authorList>
    </citation>
    <scope>NUCLEOTIDE SEQUENCE [LARGE SCALE GENOMIC DNA]</scope>
    <source>
        <strain evidence="4">AAP</strain>
    </source>
</reference>
<dbReference type="Pfam" id="PF03480">
    <property type="entry name" value="DctP"/>
    <property type="match status" value="1"/>
</dbReference>
<evidence type="ECO:0000313" key="3">
    <source>
        <dbReference type="EMBL" id="SDM34746.1"/>
    </source>
</evidence>
<dbReference type="Proteomes" id="UP000199107">
    <property type="component" value="Unassembled WGS sequence"/>
</dbReference>
<keyword evidence="4" id="KW-1185">Reference proteome</keyword>
<dbReference type="STRING" id="48727.SAMN05192555_11232"/>
<evidence type="ECO:0000313" key="4">
    <source>
        <dbReference type="Proteomes" id="UP000199107"/>
    </source>
</evidence>
<dbReference type="Gene3D" id="3.40.190.170">
    <property type="entry name" value="Bacterial extracellular solute-binding protein, family 7"/>
    <property type="match status" value="1"/>
</dbReference>
<dbReference type="AlphaFoldDB" id="A0A1G9SGX9"/>
<protein>
    <submittedName>
        <fullName evidence="3">TRAP-type C4-dicarboxylate transport system, substrate-binding protein</fullName>
    </submittedName>
</protein>
<accession>A0A1G9SGX9</accession>
<dbReference type="OrthoDB" id="9177965at2"/>
<gene>
    <name evidence="3" type="ORF">SAMN05192555_11232</name>
</gene>